<dbReference type="Proteomes" id="UP000809829">
    <property type="component" value="Unassembled WGS sequence"/>
</dbReference>
<gene>
    <name evidence="2" type="ORF">JOC83_001106</name>
</gene>
<sequence length="191" mass="21582">MKPLQQSAQRTYQGAAEYVKKFFNKLGDTPIPVRVRVFQTAGNSQMGFGFETVTLKDGVRYIEKSVERKYSTGTMKHIYHGEINRRGKAVGYHHESMMGGNIVPGTEKVPDKNGVYEAKVEIDGKRKVAKSSFFPKEWNRVDVLKVIDEAYQNKKQIGSNKYIGNTSTGIKIEMFLNKDGSIATAYPLYNK</sequence>
<dbReference type="InterPro" id="IPR029501">
    <property type="entry name" value="EndoU_bac"/>
</dbReference>
<feature type="domain" description="Bacterial EndoU nuclease" evidence="1">
    <location>
        <begin position="75"/>
        <end position="188"/>
    </location>
</feature>
<dbReference type="RefSeq" id="WP_239583377.1">
    <property type="nucleotide sequence ID" value="NZ_JAFBFC010000002.1"/>
</dbReference>
<evidence type="ECO:0000313" key="3">
    <source>
        <dbReference type="Proteomes" id="UP000809829"/>
    </source>
</evidence>
<proteinExistence type="predicted"/>
<organism evidence="2 3">
    <name type="scientific">Priestia iocasae</name>
    <dbReference type="NCBI Taxonomy" id="2291674"/>
    <lineage>
        <taxon>Bacteria</taxon>
        <taxon>Bacillati</taxon>
        <taxon>Bacillota</taxon>
        <taxon>Bacilli</taxon>
        <taxon>Bacillales</taxon>
        <taxon>Bacillaceae</taxon>
        <taxon>Priestia</taxon>
    </lineage>
</organism>
<dbReference type="EMBL" id="JAFBFC010000002">
    <property type="protein sequence ID" value="MBM7702272.1"/>
    <property type="molecule type" value="Genomic_DNA"/>
</dbReference>
<keyword evidence="3" id="KW-1185">Reference proteome</keyword>
<accession>A0ABS2QS60</accession>
<evidence type="ECO:0000259" key="1">
    <source>
        <dbReference type="Pfam" id="PF14436"/>
    </source>
</evidence>
<comment type="caution">
    <text evidence="2">The sequence shown here is derived from an EMBL/GenBank/DDBJ whole genome shotgun (WGS) entry which is preliminary data.</text>
</comment>
<name>A0ABS2QS60_9BACI</name>
<dbReference type="Pfam" id="PF14436">
    <property type="entry name" value="EndoU_bacteria"/>
    <property type="match status" value="1"/>
</dbReference>
<evidence type="ECO:0000313" key="2">
    <source>
        <dbReference type="EMBL" id="MBM7702272.1"/>
    </source>
</evidence>
<protein>
    <recommendedName>
        <fullName evidence="1">Bacterial EndoU nuclease domain-containing protein</fullName>
    </recommendedName>
</protein>
<reference evidence="2 3" key="1">
    <citation type="submission" date="2021-01" db="EMBL/GenBank/DDBJ databases">
        <title>Genomic Encyclopedia of Type Strains, Phase IV (KMG-IV): sequencing the most valuable type-strain genomes for metagenomic binning, comparative biology and taxonomic classification.</title>
        <authorList>
            <person name="Goeker M."/>
        </authorList>
    </citation>
    <scope>NUCLEOTIDE SEQUENCE [LARGE SCALE GENOMIC DNA]</scope>
    <source>
        <strain evidence="2 3">DSM 104297</strain>
    </source>
</reference>